<gene>
    <name evidence="2" type="ORF">FIBSPDRAFT_1050713</name>
</gene>
<feature type="region of interest" description="Disordered" evidence="1">
    <location>
        <begin position="215"/>
        <end position="252"/>
    </location>
</feature>
<dbReference type="InterPro" id="IPR021109">
    <property type="entry name" value="Peptidase_aspartic_dom_sf"/>
</dbReference>
<keyword evidence="3" id="KW-1185">Reference proteome</keyword>
<evidence type="ECO:0000313" key="2">
    <source>
        <dbReference type="EMBL" id="KZP11467.1"/>
    </source>
</evidence>
<evidence type="ECO:0000256" key="1">
    <source>
        <dbReference type="SAM" id="MobiDB-lite"/>
    </source>
</evidence>
<dbReference type="EMBL" id="KV417662">
    <property type="protein sequence ID" value="KZP11467.1"/>
    <property type="molecule type" value="Genomic_DNA"/>
</dbReference>
<proteinExistence type="predicted"/>
<dbReference type="SUPFAM" id="SSF50630">
    <property type="entry name" value="Acid proteases"/>
    <property type="match status" value="1"/>
</dbReference>
<dbReference type="Proteomes" id="UP000076532">
    <property type="component" value="Unassembled WGS sequence"/>
</dbReference>
<dbReference type="STRING" id="436010.A0A166ACG7"/>
<evidence type="ECO:0008006" key="4">
    <source>
        <dbReference type="Google" id="ProtNLM"/>
    </source>
</evidence>
<reference evidence="2 3" key="1">
    <citation type="journal article" date="2016" name="Mol. Biol. Evol.">
        <title>Comparative Genomics of Early-Diverging Mushroom-Forming Fungi Provides Insights into the Origins of Lignocellulose Decay Capabilities.</title>
        <authorList>
            <person name="Nagy L.G."/>
            <person name="Riley R."/>
            <person name="Tritt A."/>
            <person name="Adam C."/>
            <person name="Daum C."/>
            <person name="Floudas D."/>
            <person name="Sun H."/>
            <person name="Yadav J.S."/>
            <person name="Pangilinan J."/>
            <person name="Larsson K.H."/>
            <person name="Matsuura K."/>
            <person name="Barry K."/>
            <person name="Labutti K."/>
            <person name="Kuo R."/>
            <person name="Ohm R.A."/>
            <person name="Bhattacharya S.S."/>
            <person name="Shirouzu T."/>
            <person name="Yoshinaga Y."/>
            <person name="Martin F.M."/>
            <person name="Grigoriev I.V."/>
            <person name="Hibbett D.S."/>
        </authorList>
    </citation>
    <scope>NUCLEOTIDE SEQUENCE [LARGE SCALE GENOMIC DNA]</scope>
    <source>
        <strain evidence="2 3">CBS 109695</strain>
    </source>
</reference>
<organism evidence="2 3">
    <name type="scientific">Athelia psychrophila</name>
    <dbReference type="NCBI Taxonomy" id="1759441"/>
    <lineage>
        <taxon>Eukaryota</taxon>
        <taxon>Fungi</taxon>
        <taxon>Dikarya</taxon>
        <taxon>Basidiomycota</taxon>
        <taxon>Agaricomycotina</taxon>
        <taxon>Agaricomycetes</taxon>
        <taxon>Agaricomycetidae</taxon>
        <taxon>Atheliales</taxon>
        <taxon>Atheliaceae</taxon>
        <taxon>Athelia</taxon>
    </lineage>
</organism>
<protein>
    <recommendedName>
        <fullName evidence="4">Peptidase A1 domain-containing protein</fullName>
    </recommendedName>
</protein>
<accession>A0A166ACG7</accession>
<name>A0A166ACG7_9AGAM</name>
<dbReference type="AlphaFoldDB" id="A0A166ACG7"/>
<sequence length="273" mass="29048">MSSNALSSKSKPPSVQAWGNCDPLNHLVRAGLVNALASLAPAQLSDGDGSATIQTSVKLLPPEIDLPRPFVRARRPPALALLHDLYHQIRLKGCLPSLISTRRSKLWAFGGIASVNITRGAMTVLNRAAPSYSGSVLVIYFTPPTSGNPYIFPGSTAEKLGLTGAGKQAILDTGTTLNHFVEDEDTHYIACNATVPKFEVVIGRKTFTVDAKNQNLPSGTNEKGEAVCISGTQDDGDPRLSTSSRTRTRRSPSGNAKFLALIGLSGRFLRIGL</sequence>
<evidence type="ECO:0000313" key="3">
    <source>
        <dbReference type="Proteomes" id="UP000076532"/>
    </source>
</evidence>
<dbReference type="OrthoDB" id="15189at2759"/>